<gene>
    <name evidence="1" type="ORF">HMPREF0083_02442</name>
</gene>
<proteinExistence type="predicted"/>
<reference evidence="1 2" key="1">
    <citation type="submission" date="2013-08" db="EMBL/GenBank/DDBJ databases">
        <authorList>
            <person name="Weinstock G."/>
            <person name="Sodergren E."/>
            <person name="Wylie T."/>
            <person name="Fulton L."/>
            <person name="Fulton R."/>
            <person name="Fronick C."/>
            <person name="O'Laughlin M."/>
            <person name="Godfrey J."/>
            <person name="Miner T."/>
            <person name="Herter B."/>
            <person name="Appelbaum E."/>
            <person name="Cordes M."/>
            <person name="Lek S."/>
            <person name="Wollam A."/>
            <person name="Pepin K.H."/>
            <person name="Palsikar V.B."/>
            <person name="Mitreva M."/>
            <person name="Wilson R.K."/>
        </authorList>
    </citation>
    <scope>NUCLEOTIDE SEQUENCE [LARGE SCALE GENOMIC DNA]</scope>
    <source>
        <strain evidence="1 2">ATCC 12856</strain>
    </source>
</reference>
<accession>U1X3B2</accession>
<evidence type="ECO:0000313" key="1">
    <source>
        <dbReference type="EMBL" id="ERI09475.1"/>
    </source>
</evidence>
<dbReference type="EMBL" id="AWSJ01000150">
    <property type="protein sequence ID" value="ERI09475.1"/>
    <property type="molecule type" value="Genomic_DNA"/>
</dbReference>
<evidence type="ECO:0000313" key="2">
    <source>
        <dbReference type="Proteomes" id="UP000016511"/>
    </source>
</evidence>
<comment type="caution">
    <text evidence="1">The sequence shown here is derived from an EMBL/GenBank/DDBJ whole genome shotgun (WGS) entry which is preliminary data.</text>
</comment>
<sequence>MIIFSGNLHAFFNPVLSKDSYDCRAAATHVFFSKYTCYN</sequence>
<protein>
    <submittedName>
        <fullName evidence="1">Uncharacterized protein</fullName>
    </submittedName>
</protein>
<dbReference type="Proteomes" id="UP000016511">
    <property type="component" value="Unassembled WGS sequence"/>
</dbReference>
<keyword evidence="2" id="KW-1185">Reference proteome</keyword>
<dbReference type="HOGENOM" id="CLU_3303854_0_0_9"/>
<dbReference type="AlphaFoldDB" id="U1X3B2"/>
<name>U1X3B2_ANEAE</name>
<dbReference type="STRING" id="649747.HMPREF0083_02442"/>
<organism evidence="1 2">
    <name type="scientific">Aneurinibacillus aneurinilyticus ATCC 12856</name>
    <dbReference type="NCBI Taxonomy" id="649747"/>
    <lineage>
        <taxon>Bacteria</taxon>
        <taxon>Bacillati</taxon>
        <taxon>Bacillota</taxon>
        <taxon>Bacilli</taxon>
        <taxon>Bacillales</taxon>
        <taxon>Paenibacillaceae</taxon>
        <taxon>Aneurinibacillus group</taxon>
        <taxon>Aneurinibacillus</taxon>
    </lineage>
</organism>